<feature type="transmembrane region" description="Helical" evidence="1">
    <location>
        <begin position="332"/>
        <end position="352"/>
    </location>
</feature>
<sequence length="504" mass="54886">MGNLTLSITPPLIKNNVSPGQVWRSAVKVVNNNSVPMDIYTEVADFRSGDETGKVEFIRDQEQLDLYRDHLLSQWIDMDAGPHPIAPGQSLDIPFTITVPDTAGPGGHYAAILAGTKPPEKTSGGSSIKVSSQLASLILLRINGEEKEEGLIREFSAARSVYFQPRVDFKIRFQNTGNVHLLPRGEIGVYDMFGSEKGNIKLNENTEFGNVLPESVRTWNFEWTGEKRITAMGRYRATLVLSYGDRASETLDHTLYFWVVYPKILLITVGSISLFVFLLIFFIRRYIRKSILATQAQLGIAGTGVSGIPARTPAGIPAAKTDKLNWRNFKKLIIGISVFTILVIGLSFYWYFGGETESMITETRNEEPAAEGEANGQNAPEEAAVEIIESEAVNEVPMPAEPENTLALPAPAAPADLSVKAFNGSGLPGLAGAVAKKLEGGGYEVRETGNADNFDYSGLTIRYKPGLKAEAEALGKIFKTPTVLIEAGNIDVDLIVIAGKGYQN</sequence>
<dbReference type="EMBL" id="MFGB01000025">
    <property type="protein sequence ID" value="OGF24931.1"/>
    <property type="molecule type" value="Genomic_DNA"/>
</dbReference>
<evidence type="ECO:0000313" key="3">
    <source>
        <dbReference type="EMBL" id="OGF24931.1"/>
    </source>
</evidence>
<name>A0A1F5SF65_9BACT</name>
<dbReference type="STRING" id="1797994.A2227_04555"/>
<dbReference type="Proteomes" id="UP000178367">
    <property type="component" value="Unassembled WGS sequence"/>
</dbReference>
<protein>
    <recommendedName>
        <fullName evidence="2">LytR/CpsA/Psr regulator C-terminal domain-containing protein</fullName>
    </recommendedName>
</protein>
<keyword evidence="1" id="KW-1133">Transmembrane helix</keyword>
<organism evidence="3 4">
    <name type="scientific">Candidatus Falkowbacteria bacterium RIFOXYA2_FULL_47_19</name>
    <dbReference type="NCBI Taxonomy" id="1797994"/>
    <lineage>
        <taxon>Bacteria</taxon>
        <taxon>Candidatus Falkowiibacteriota</taxon>
    </lineage>
</organism>
<keyword evidence="1" id="KW-0812">Transmembrane</keyword>
<evidence type="ECO:0000259" key="2">
    <source>
        <dbReference type="Pfam" id="PF13399"/>
    </source>
</evidence>
<dbReference type="AlphaFoldDB" id="A0A1F5SF65"/>
<dbReference type="Pfam" id="PF13399">
    <property type="entry name" value="LytR_C"/>
    <property type="match status" value="1"/>
</dbReference>
<accession>A0A1F5SF65</accession>
<evidence type="ECO:0000313" key="4">
    <source>
        <dbReference type="Proteomes" id="UP000178367"/>
    </source>
</evidence>
<comment type="caution">
    <text evidence="3">The sequence shown here is derived from an EMBL/GenBank/DDBJ whole genome shotgun (WGS) entry which is preliminary data.</text>
</comment>
<keyword evidence="1" id="KW-0472">Membrane</keyword>
<feature type="domain" description="LytR/CpsA/Psr regulator C-terminal" evidence="2">
    <location>
        <begin position="417"/>
        <end position="502"/>
    </location>
</feature>
<proteinExistence type="predicted"/>
<dbReference type="InterPro" id="IPR027381">
    <property type="entry name" value="LytR/CpsA/Psr_C"/>
</dbReference>
<reference evidence="3 4" key="1">
    <citation type="journal article" date="2016" name="Nat. Commun.">
        <title>Thousands of microbial genomes shed light on interconnected biogeochemical processes in an aquifer system.</title>
        <authorList>
            <person name="Anantharaman K."/>
            <person name="Brown C.T."/>
            <person name="Hug L.A."/>
            <person name="Sharon I."/>
            <person name="Castelle C.J."/>
            <person name="Probst A.J."/>
            <person name="Thomas B.C."/>
            <person name="Singh A."/>
            <person name="Wilkins M.J."/>
            <person name="Karaoz U."/>
            <person name="Brodie E.L."/>
            <person name="Williams K.H."/>
            <person name="Hubbard S.S."/>
            <person name="Banfield J.F."/>
        </authorList>
    </citation>
    <scope>NUCLEOTIDE SEQUENCE [LARGE SCALE GENOMIC DNA]</scope>
</reference>
<feature type="transmembrane region" description="Helical" evidence="1">
    <location>
        <begin position="255"/>
        <end position="283"/>
    </location>
</feature>
<evidence type="ECO:0000256" key="1">
    <source>
        <dbReference type="SAM" id="Phobius"/>
    </source>
</evidence>
<gene>
    <name evidence="3" type="ORF">A2227_04555</name>
</gene>
<dbReference type="Gene3D" id="3.30.70.2390">
    <property type="match status" value="1"/>
</dbReference>